<dbReference type="EMBL" id="CASHSV030000409">
    <property type="protein sequence ID" value="CAJ2662864.1"/>
    <property type="molecule type" value="Genomic_DNA"/>
</dbReference>
<evidence type="ECO:0000313" key="1">
    <source>
        <dbReference type="EMBL" id="CAJ2662864.1"/>
    </source>
</evidence>
<comment type="caution">
    <text evidence="1">The sequence shown here is derived from an EMBL/GenBank/DDBJ whole genome shotgun (WGS) entry which is preliminary data.</text>
</comment>
<protein>
    <submittedName>
        <fullName evidence="1">Uncharacterized protein</fullName>
    </submittedName>
</protein>
<evidence type="ECO:0000313" key="2">
    <source>
        <dbReference type="Proteomes" id="UP001177021"/>
    </source>
</evidence>
<accession>A0ACB0L404</accession>
<proteinExistence type="predicted"/>
<reference evidence="1" key="1">
    <citation type="submission" date="2023-10" db="EMBL/GenBank/DDBJ databases">
        <authorList>
            <person name="Rodriguez Cubillos JULIANA M."/>
            <person name="De Vega J."/>
        </authorList>
    </citation>
    <scope>NUCLEOTIDE SEQUENCE</scope>
</reference>
<name>A0ACB0L404_TRIPR</name>
<sequence>MADESESTVTAVSRDGGDSLLEKITEKLHFDDSSSDSSDSHSDTDKPVVESVKEKVFRLFGREKPVHSVLGGGKPADVFLWKNKKISAGALGVATAIWVFFELLEYHFLTLICHISILVLALLFLWSNAHTFLHKTPPRIPVVHLPEEPVLQIASAFRIEINRGFSALHNIASGRDLKKFFIVVFGLWIVSIAGSWTNFLTLFYISKNNYIKLIINIFFWLSTEFSLISHSSFAAFVLLHTVPFVYDKYEDKIDPLAEKAFIEIKKQYAVFDEKVLSKVLSKIPIGALKGKLA</sequence>
<dbReference type="Proteomes" id="UP001177021">
    <property type="component" value="Unassembled WGS sequence"/>
</dbReference>
<gene>
    <name evidence="1" type="ORF">MILVUS5_LOCUS28396</name>
</gene>
<organism evidence="1 2">
    <name type="scientific">Trifolium pratense</name>
    <name type="common">Red clover</name>
    <dbReference type="NCBI Taxonomy" id="57577"/>
    <lineage>
        <taxon>Eukaryota</taxon>
        <taxon>Viridiplantae</taxon>
        <taxon>Streptophyta</taxon>
        <taxon>Embryophyta</taxon>
        <taxon>Tracheophyta</taxon>
        <taxon>Spermatophyta</taxon>
        <taxon>Magnoliopsida</taxon>
        <taxon>eudicotyledons</taxon>
        <taxon>Gunneridae</taxon>
        <taxon>Pentapetalae</taxon>
        <taxon>rosids</taxon>
        <taxon>fabids</taxon>
        <taxon>Fabales</taxon>
        <taxon>Fabaceae</taxon>
        <taxon>Papilionoideae</taxon>
        <taxon>50 kb inversion clade</taxon>
        <taxon>NPAAA clade</taxon>
        <taxon>Hologalegina</taxon>
        <taxon>IRL clade</taxon>
        <taxon>Trifolieae</taxon>
        <taxon>Trifolium</taxon>
    </lineage>
</organism>
<keyword evidence="2" id="KW-1185">Reference proteome</keyword>